<feature type="domain" description="BPP" evidence="6">
    <location>
        <begin position="395"/>
        <end position="735"/>
    </location>
</feature>
<reference evidence="7 8" key="1">
    <citation type="submission" date="2015-07" db="EMBL/GenBank/DDBJ databases">
        <title>Emmonsia species relationships and genome sequence.</title>
        <authorList>
            <consortium name="The Broad Institute Genomics Platform"/>
            <person name="Cuomo C.A."/>
            <person name="Munoz J.F."/>
            <person name="Imamovic A."/>
            <person name="Priest M.E."/>
            <person name="Young S."/>
            <person name="Clay O.K."/>
            <person name="McEwen J.G."/>
        </authorList>
    </citation>
    <scope>NUCLEOTIDE SEQUENCE [LARGE SCALE GENOMIC DNA]</scope>
    <source>
        <strain evidence="7 8">UAMH 9510</strain>
    </source>
</reference>
<gene>
    <name evidence="7" type="ORF">AJ78_04793</name>
</gene>
<dbReference type="PANTHER" id="PTHR14949:SF56">
    <property type="entry name" value="EGF-LIKE-DOMAIN, MULTIPLE 7"/>
    <property type="match status" value="1"/>
</dbReference>
<dbReference type="PANTHER" id="PTHR14949">
    <property type="entry name" value="EGF-LIKE-DOMAIN, MULTIPLE 7, 8"/>
    <property type="match status" value="1"/>
</dbReference>
<protein>
    <recommendedName>
        <fullName evidence="9">3-phytase</fullName>
    </recommendedName>
</protein>
<evidence type="ECO:0000256" key="1">
    <source>
        <dbReference type="ARBA" id="ARBA00022729"/>
    </source>
</evidence>
<organism evidence="7 8">
    <name type="scientific">Emergomyces pasteurianus Ep9510</name>
    <dbReference type="NCBI Taxonomy" id="1447872"/>
    <lineage>
        <taxon>Eukaryota</taxon>
        <taxon>Fungi</taxon>
        <taxon>Dikarya</taxon>
        <taxon>Ascomycota</taxon>
        <taxon>Pezizomycotina</taxon>
        <taxon>Eurotiomycetes</taxon>
        <taxon>Eurotiomycetidae</taxon>
        <taxon>Onygenales</taxon>
        <taxon>Ajellomycetaceae</taxon>
        <taxon>Emergomyces</taxon>
    </lineage>
</organism>
<comment type="caution">
    <text evidence="3">Lacks conserved residue(s) required for the propagation of feature annotation.</text>
</comment>
<dbReference type="EMBL" id="LGRN01000189">
    <property type="protein sequence ID" value="OJD14908.1"/>
    <property type="molecule type" value="Genomic_DNA"/>
</dbReference>
<feature type="domain" description="EGF-like" evidence="5">
    <location>
        <begin position="369"/>
        <end position="401"/>
    </location>
</feature>
<dbReference type="InterPro" id="IPR011042">
    <property type="entry name" value="6-blade_b-propeller_TolB-like"/>
</dbReference>
<accession>A0A1J9QG70</accession>
<dbReference type="InterPro" id="IPR050969">
    <property type="entry name" value="Dev_Signal_Modulators"/>
</dbReference>
<dbReference type="Gene3D" id="2.10.25.10">
    <property type="entry name" value="Laminin"/>
    <property type="match status" value="1"/>
</dbReference>
<dbReference type="OrthoDB" id="10045365at2759"/>
<evidence type="ECO:0000256" key="2">
    <source>
        <dbReference type="ARBA" id="ARBA00023157"/>
    </source>
</evidence>
<feature type="disulfide bond" evidence="3">
    <location>
        <begin position="373"/>
        <end position="383"/>
    </location>
</feature>
<evidence type="ECO:0000256" key="3">
    <source>
        <dbReference type="PROSITE-ProRule" id="PRU00076"/>
    </source>
</evidence>
<keyword evidence="1 4" id="KW-0732">Signal</keyword>
<dbReference type="Pfam" id="PF02333">
    <property type="entry name" value="Phytase"/>
    <property type="match status" value="1"/>
</dbReference>
<proteinExistence type="predicted"/>
<dbReference type="Proteomes" id="UP000182235">
    <property type="component" value="Unassembled WGS sequence"/>
</dbReference>
<evidence type="ECO:0000259" key="5">
    <source>
        <dbReference type="PROSITE" id="PS50026"/>
    </source>
</evidence>
<evidence type="ECO:0000313" key="8">
    <source>
        <dbReference type="Proteomes" id="UP000182235"/>
    </source>
</evidence>
<evidence type="ECO:0000256" key="4">
    <source>
        <dbReference type="SAM" id="SignalP"/>
    </source>
</evidence>
<evidence type="ECO:0008006" key="9">
    <source>
        <dbReference type="Google" id="ProtNLM"/>
    </source>
</evidence>
<comment type="caution">
    <text evidence="7">The sequence shown here is derived from an EMBL/GenBank/DDBJ whole genome shotgun (WGS) entry which is preliminary data.</text>
</comment>
<dbReference type="InterPro" id="IPR003431">
    <property type="entry name" value="B-propeller_Phytase"/>
</dbReference>
<dbReference type="InterPro" id="IPR000742">
    <property type="entry name" value="EGF"/>
</dbReference>
<evidence type="ECO:0000313" key="7">
    <source>
        <dbReference type="EMBL" id="OJD14908.1"/>
    </source>
</evidence>
<dbReference type="AlphaFoldDB" id="A0A1J9QG70"/>
<dbReference type="PROSITE" id="PS00022">
    <property type="entry name" value="EGF_1"/>
    <property type="match status" value="1"/>
</dbReference>
<dbReference type="PROSITE" id="PS01186">
    <property type="entry name" value="EGF_2"/>
    <property type="match status" value="1"/>
</dbReference>
<keyword evidence="3" id="KW-0245">EGF-like domain</keyword>
<dbReference type="SUPFAM" id="SSF50956">
    <property type="entry name" value="Thermostable phytase (3-phytase)"/>
    <property type="match status" value="2"/>
</dbReference>
<dbReference type="Gene3D" id="2.120.10.30">
    <property type="entry name" value="TolB, C-terminal domain"/>
    <property type="match status" value="2"/>
</dbReference>
<feature type="chain" id="PRO_5012634073" description="3-phytase" evidence="4">
    <location>
        <begin position="26"/>
        <end position="769"/>
    </location>
</feature>
<feature type="disulfide bond" evidence="3">
    <location>
        <begin position="391"/>
        <end position="400"/>
    </location>
</feature>
<name>A0A1J9QG70_9EURO</name>
<dbReference type="STRING" id="1447872.A0A1J9QG70"/>
<feature type="domain" description="BPP" evidence="6">
    <location>
        <begin position="16"/>
        <end position="325"/>
    </location>
</feature>
<evidence type="ECO:0000259" key="6">
    <source>
        <dbReference type="PROSITE" id="PS51662"/>
    </source>
</evidence>
<feature type="signal peptide" evidence="4">
    <location>
        <begin position="1"/>
        <end position="25"/>
    </location>
</feature>
<keyword evidence="2 3" id="KW-1015">Disulfide bond</keyword>
<keyword evidence="8" id="KW-1185">Reference proteome</keyword>
<dbReference type="GO" id="GO:0016158">
    <property type="term" value="F:inositol hexakisphosphate 3-phosphatase activity"/>
    <property type="evidence" value="ECO:0007669"/>
    <property type="project" value="InterPro"/>
</dbReference>
<dbReference type="VEuPathDB" id="FungiDB:AJ78_04793"/>
<dbReference type="PROSITE" id="PS50026">
    <property type="entry name" value="EGF_3"/>
    <property type="match status" value="1"/>
</dbReference>
<sequence>MLLPRSFRAAAIALGLLQSAAPTVAAPAIVEVPVSGLTGAVEGDHSIIYYGTKHESLLVGNDASAVTGGWKAWHLVTNVTTSTLPELAVRIHGRTKAIGVMYDVGGKDIIVSIAATDSVFRVYEACNVDELPSNQKVMLGDWSALCPWRSPKSGNQYFYLFGKKQAVQFIVREKGKKIEIHEVQTFDIPVEPNSCAVEPSEGAIYFSADDDKSVYTFKAQDSIIAPKVSVLGKAEDDITGLAIYIAASSIHLFIASENTIGIYSPGLELQGSMELTGLEDIEVQGLSIGQRDSDSYPAGLLSYALESGAGQTFGISSLESALKQFGIEPNTNYDPKPPKHFPKGNNNNGFENGDGSLSCFTGFTGKKCSQFTCKNDCSNQGQCVGPNVCKCKAPWTGPDCSFLLVEPKFETEANGGDGDDPAIWISPYSAEKSTIITTTKSSDGAGLSVFDLTGKRLQVMKAGEPNNVDVIYGLKAGNRTIDLAYAACRKTDTLCLFEITREGLLAEIPGGSQPTKDGYTVYGSCTYRSPTSGKQYLFVNSKTAEYLQYELTSSDNGTLSTTLVRSFIGGSGGQVEGCVADEDARVLFIGEEPTGVWRYDAEPNGSTEGTLIARAGDGTLFSDVEGLTLVPGKTASQGFLIVSCQGVSAFSVFRRTAPHEHVLTFTIGESSDGLVDAVTNSDGVAVVGTRLSADFPHGLVVVHDDANQLPGRGGTAPLASFKLVSLKDVLGNEALEDLKLLDEVDEKWGLDRLRRDECKRKGKGAGRRL</sequence>
<dbReference type="PROSITE" id="PS51662">
    <property type="entry name" value="BP_PHYTASE"/>
    <property type="match status" value="2"/>
</dbReference>